<organism evidence="2 3">
    <name type="scientific">Oryza sativa subsp. japonica</name>
    <name type="common">Rice</name>
    <dbReference type="NCBI Taxonomy" id="39947"/>
    <lineage>
        <taxon>Eukaryota</taxon>
        <taxon>Viridiplantae</taxon>
        <taxon>Streptophyta</taxon>
        <taxon>Embryophyta</taxon>
        <taxon>Tracheophyta</taxon>
        <taxon>Spermatophyta</taxon>
        <taxon>Magnoliopsida</taxon>
        <taxon>Liliopsida</taxon>
        <taxon>Poales</taxon>
        <taxon>Poaceae</taxon>
        <taxon>BOP clade</taxon>
        <taxon>Oryzoideae</taxon>
        <taxon>Oryzeae</taxon>
        <taxon>Oryzinae</taxon>
        <taxon>Oryza</taxon>
        <taxon>Oryza sativa</taxon>
    </lineage>
</organism>
<feature type="compositionally biased region" description="Basic and acidic residues" evidence="1">
    <location>
        <begin position="130"/>
        <end position="145"/>
    </location>
</feature>
<evidence type="ECO:0000313" key="2">
    <source>
        <dbReference type="EMBL" id="AAO66533.1"/>
    </source>
</evidence>
<dbReference type="Proteomes" id="UP000000763">
    <property type="component" value="Chromosome 3"/>
</dbReference>
<dbReference type="AlphaFoldDB" id="Q84T75"/>
<reference evidence="3" key="1">
    <citation type="journal article" date="2005" name="Nature">
        <title>The map-based sequence of the rice genome.</title>
        <authorList>
            <consortium name="International rice genome sequencing project (IRGSP)"/>
            <person name="Matsumoto T."/>
            <person name="Wu J."/>
            <person name="Kanamori H."/>
            <person name="Katayose Y."/>
            <person name="Fujisawa M."/>
            <person name="Namiki N."/>
            <person name="Mizuno H."/>
            <person name="Yamamoto K."/>
            <person name="Antonio B.A."/>
            <person name="Baba T."/>
            <person name="Sakata K."/>
            <person name="Nagamura Y."/>
            <person name="Aoki H."/>
            <person name="Arikawa K."/>
            <person name="Arita K."/>
            <person name="Bito T."/>
            <person name="Chiden Y."/>
            <person name="Fujitsuka N."/>
            <person name="Fukunaka R."/>
            <person name="Hamada M."/>
            <person name="Harada C."/>
            <person name="Hayashi A."/>
            <person name="Hijishita S."/>
            <person name="Honda M."/>
            <person name="Hosokawa S."/>
            <person name="Ichikawa Y."/>
            <person name="Idonuma A."/>
            <person name="Iijima M."/>
            <person name="Ikeda M."/>
            <person name="Ikeno M."/>
            <person name="Ito K."/>
            <person name="Ito S."/>
            <person name="Ito T."/>
            <person name="Ito Y."/>
            <person name="Ito Y."/>
            <person name="Iwabuchi A."/>
            <person name="Kamiya K."/>
            <person name="Karasawa W."/>
            <person name="Kurita K."/>
            <person name="Katagiri S."/>
            <person name="Kikuta A."/>
            <person name="Kobayashi H."/>
            <person name="Kobayashi N."/>
            <person name="Machita K."/>
            <person name="Maehara T."/>
            <person name="Masukawa M."/>
            <person name="Mizubayashi T."/>
            <person name="Mukai Y."/>
            <person name="Nagasaki H."/>
            <person name="Nagata Y."/>
            <person name="Naito S."/>
            <person name="Nakashima M."/>
            <person name="Nakama Y."/>
            <person name="Nakamichi Y."/>
            <person name="Nakamura M."/>
            <person name="Meguro A."/>
            <person name="Negishi M."/>
            <person name="Ohta I."/>
            <person name="Ohta T."/>
            <person name="Okamoto M."/>
            <person name="Ono N."/>
            <person name="Saji S."/>
            <person name="Sakaguchi M."/>
            <person name="Sakai K."/>
            <person name="Shibata M."/>
            <person name="Shimokawa T."/>
            <person name="Song J."/>
            <person name="Takazaki Y."/>
            <person name="Terasawa K."/>
            <person name="Tsugane M."/>
            <person name="Tsuji K."/>
            <person name="Ueda S."/>
            <person name="Waki K."/>
            <person name="Yamagata H."/>
            <person name="Yamamoto M."/>
            <person name="Yamamoto S."/>
            <person name="Yamane H."/>
            <person name="Yoshiki S."/>
            <person name="Yoshihara R."/>
            <person name="Yukawa K."/>
            <person name="Zhong H."/>
            <person name="Yano M."/>
            <person name="Yuan Q."/>
            <person name="Ouyang S."/>
            <person name="Liu J."/>
            <person name="Jones K.M."/>
            <person name="Gansberger K."/>
            <person name="Moffat K."/>
            <person name="Hill J."/>
            <person name="Bera J."/>
            <person name="Fadrosh D."/>
            <person name="Jin S."/>
            <person name="Johri S."/>
            <person name="Kim M."/>
            <person name="Overton L."/>
            <person name="Reardon M."/>
            <person name="Tsitrin T."/>
            <person name="Vuong H."/>
            <person name="Weaver B."/>
            <person name="Ciecko A."/>
            <person name="Tallon L."/>
            <person name="Jackson J."/>
            <person name="Pai G."/>
            <person name="Aken S.V."/>
            <person name="Utterback T."/>
            <person name="Reidmuller S."/>
            <person name="Feldblyum T."/>
            <person name="Hsiao J."/>
            <person name="Zismann V."/>
            <person name="Iobst S."/>
            <person name="de Vazeille A.R."/>
            <person name="Buell C.R."/>
            <person name="Ying K."/>
            <person name="Li Y."/>
            <person name="Lu T."/>
            <person name="Huang Y."/>
            <person name="Zhao Q."/>
            <person name="Feng Q."/>
            <person name="Zhang L."/>
            <person name="Zhu J."/>
            <person name="Weng Q."/>
            <person name="Mu J."/>
            <person name="Lu Y."/>
            <person name="Fan D."/>
            <person name="Liu Y."/>
            <person name="Guan J."/>
            <person name="Zhang Y."/>
            <person name="Yu S."/>
            <person name="Liu X."/>
            <person name="Zhang Y."/>
            <person name="Hong G."/>
            <person name="Han B."/>
            <person name="Choisne N."/>
            <person name="Demange N."/>
            <person name="Orjeda G."/>
            <person name="Samain S."/>
            <person name="Cattolico L."/>
            <person name="Pelletier E."/>
            <person name="Couloux A."/>
            <person name="Segurens B."/>
            <person name="Wincker P."/>
            <person name="D'Hont A."/>
            <person name="Scarpelli C."/>
            <person name="Weissenbach J."/>
            <person name="Salanoubat M."/>
            <person name="Quetier F."/>
            <person name="Yu Y."/>
            <person name="Kim H.R."/>
            <person name="Rambo T."/>
            <person name="Currie J."/>
            <person name="Collura K."/>
            <person name="Luo M."/>
            <person name="Yang T."/>
            <person name="Ammiraju J.S.S."/>
            <person name="Engler F."/>
            <person name="Soderlund C."/>
            <person name="Wing R.A."/>
            <person name="Palmer L.E."/>
            <person name="de la Bastide M."/>
            <person name="Spiegel L."/>
            <person name="Nascimento L."/>
            <person name="Zutavern T."/>
            <person name="O'Shaughnessy A."/>
            <person name="Dike S."/>
            <person name="Dedhia N."/>
            <person name="Preston R."/>
            <person name="Balija V."/>
            <person name="McCombie W.R."/>
            <person name="Chow T."/>
            <person name="Chen H."/>
            <person name="Chung M."/>
            <person name="Chen C."/>
            <person name="Shaw J."/>
            <person name="Wu H."/>
            <person name="Hsiao K."/>
            <person name="Chao Y."/>
            <person name="Chu M."/>
            <person name="Cheng C."/>
            <person name="Hour A."/>
            <person name="Lee P."/>
            <person name="Lin S."/>
            <person name="Lin Y."/>
            <person name="Liou J."/>
            <person name="Liu S."/>
            <person name="Hsing Y."/>
            <person name="Raghuvanshi S."/>
            <person name="Mohanty A."/>
            <person name="Bharti A.K."/>
            <person name="Gaur A."/>
            <person name="Gupta V."/>
            <person name="Kumar D."/>
            <person name="Ravi V."/>
            <person name="Vij S."/>
            <person name="Kapur A."/>
            <person name="Khurana P."/>
            <person name="Khurana P."/>
            <person name="Khurana J.P."/>
            <person name="Tyagi A.K."/>
            <person name="Gaikwad K."/>
            <person name="Singh A."/>
            <person name="Dalal V."/>
            <person name="Srivastava S."/>
            <person name="Dixit A."/>
            <person name="Pal A.K."/>
            <person name="Ghazi I.A."/>
            <person name="Yadav M."/>
            <person name="Pandit A."/>
            <person name="Bhargava A."/>
            <person name="Sureshbabu K."/>
            <person name="Batra K."/>
            <person name="Sharma T.R."/>
            <person name="Mohapatra T."/>
            <person name="Singh N.K."/>
            <person name="Messing J."/>
            <person name="Nelson A.B."/>
            <person name="Fuks G."/>
            <person name="Kavchok S."/>
            <person name="Keizer G."/>
            <person name="Linton E."/>
            <person name="Llaca V."/>
            <person name="Song R."/>
            <person name="Tanyolac B."/>
            <person name="Young S."/>
            <person name="Ho-Il K."/>
            <person name="Hahn J.H."/>
            <person name="Sangsakoo G."/>
            <person name="Vanavichit A."/>
            <person name="de Mattos Luiz.A.T."/>
            <person name="Zimmer P.D."/>
            <person name="Malone G."/>
            <person name="Dellagostin O."/>
            <person name="de Oliveira A.C."/>
            <person name="Bevan M."/>
            <person name="Bancroft I."/>
            <person name="Minx P."/>
            <person name="Cordum H."/>
            <person name="Wilson R."/>
            <person name="Cheng Z."/>
            <person name="Jin W."/>
            <person name="Jiang J."/>
            <person name="Leong S.A."/>
            <person name="Iwama H."/>
            <person name="Gojobori T."/>
            <person name="Itoh T."/>
            <person name="Niimura Y."/>
            <person name="Fujii Y."/>
            <person name="Habara T."/>
            <person name="Sakai H."/>
            <person name="Sato Y."/>
            <person name="Wilson G."/>
            <person name="Kumar K."/>
            <person name="McCouch S."/>
            <person name="Juretic N."/>
            <person name="Hoen D."/>
            <person name="Wright S."/>
            <person name="Bruskiewich R."/>
            <person name="Bureau T."/>
            <person name="Miyao A."/>
            <person name="Hirochika H."/>
            <person name="Nishikawa T."/>
            <person name="Kadowaki K."/>
            <person name="Sugiura M."/>
            <person name="Burr B."/>
            <person name="Sasaki T."/>
        </authorList>
    </citation>
    <scope>NUCLEOTIDE SEQUENCE [LARGE SCALE GENOMIC DNA]</scope>
    <source>
        <strain evidence="3">cv. Nipponbare</strain>
    </source>
</reference>
<evidence type="ECO:0000313" key="3">
    <source>
        <dbReference type="Proteomes" id="UP000000763"/>
    </source>
</evidence>
<sequence>MRKWQRLDSPAVAAPAPDELNVWHPRWSGRTTRLCSRRQMDGWGHGGSRRRAAQLGGGAVRLNVIVDDRIDVEGAAFVGEDEEASSRRSKTAATAVVERRLEERQPPPSSFCAFRSLAASDSLAAPTTKEMGERKREKKEREGRNGKKRRGWIAAASHSSSSAMVIGRDRIWGVSAVVVIGRQRGVDWDFWEERSSTVVVAWLIGD</sequence>
<accession>Q84T75</accession>
<feature type="region of interest" description="Disordered" evidence="1">
    <location>
        <begin position="124"/>
        <end position="153"/>
    </location>
</feature>
<protein>
    <submittedName>
        <fullName evidence="2">Uncharacterized protein</fullName>
    </submittedName>
</protein>
<evidence type="ECO:0000256" key="1">
    <source>
        <dbReference type="SAM" id="MobiDB-lite"/>
    </source>
</evidence>
<dbReference type="EMBL" id="AC120506">
    <property type="protein sequence ID" value="AAO66533.1"/>
    <property type="molecule type" value="Genomic_DNA"/>
</dbReference>
<proteinExistence type="predicted"/>
<reference evidence="3" key="2">
    <citation type="journal article" date="2008" name="Nucleic Acids Res.">
        <title>The rice annotation project database (RAP-DB): 2008 update.</title>
        <authorList>
            <consortium name="The rice annotation project (RAP)"/>
        </authorList>
    </citation>
    <scope>GENOME REANNOTATION</scope>
    <source>
        <strain evidence="3">cv. Nipponbare</strain>
    </source>
</reference>
<name>Q84T75_ORYSJ</name>
<gene>
    <name evidence="2" type="ORF">OSJNBb0006O08.28</name>
</gene>